<evidence type="ECO:0000256" key="1">
    <source>
        <dbReference type="SAM" id="MobiDB-lite"/>
    </source>
</evidence>
<dbReference type="Proteomes" id="UP000214365">
    <property type="component" value="Unassembled WGS sequence"/>
</dbReference>
<feature type="region of interest" description="Disordered" evidence="1">
    <location>
        <begin position="197"/>
        <end position="223"/>
    </location>
</feature>
<dbReference type="GeneID" id="31000481"/>
<dbReference type="STRING" id="1441469.A0A225B368"/>
<reference evidence="2 3" key="1">
    <citation type="submission" date="2015-06" db="EMBL/GenBank/DDBJ databases">
        <title>Talaromyces atroroseus IBT 11181 draft genome.</title>
        <authorList>
            <person name="Rasmussen K.B."/>
            <person name="Rasmussen S."/>
            <person name="Petersen B."/>
            <person name="Sicheritz-Ponten T."/>
            <person name="Mortensen U.H."/>
            <person name="Thrane U."/>
        </authorList>
    </citation>
    <scope>NUCLEOTIDE SEQUENCE [LARGE SCALE GENOMIC DNA]</scope>
    <source>
        <strain evidence="2 3">IBT 11181</strain>
    </source>
</reference>
<evidence type="ECO:0000313" key="3">
    <source>
        <dbReference type="Proteomes" id="UP000214365"/>
    </source>
</evidence>
<gene>
    <name evidence="2" type="ORF">UA08_00726</name>
</gene>
<name>A0A225B368_TALAT</name>
<evidence type="ECO:0000313" key="2">
    <source>
        <dbReference type="EMBL" id="OKL64168.1"/>
    </source>
</evidence>
<dbReference type="RefSeq" id="XP_020124289.1">
    <property type="nucleotide sequence ID" value="XM_020260564.1"/>
</dbReference>
<protein>
    <submittedName>
        <fullName evidence="2">Uncharacterized protein</fullName>
    </submittedName>
</protein>
<accession>A0A225B368</accession>
<comment type="caution">
    <text evidence="2">The sequence shown here is derived from an EMBL/GenBank/DDBJ whole genome shotgun (WGS) entry which is preliminary data.</text>
</comment>
<keyword evidence="3" id="KW-1185">Reference proteome</keyword>
<feature type="compositionally biased region" description="Basic and acidic residues" evidence="1">
    <location>
        <begin position="167"/>
        <end position="177"/>
    </location>
</feature>
<dbReference type="OrthoDB" id="4828117at2759"/>
<dbReference type="AlphaFoldDB" id="A0A225B368"/>
<dbReference type="EMBL" id="LFMY01000001">
    <property type="protein sequence ID" value="OKL64168.1"/>
    <property type="molecule type" value="Genomic_DNA"/>
</dbReference>
<feature type="region of interest" description="Disordered" evidence="1">
    <location>
        <begin position="80"/>
        <end position="177"/>
    </location>
</feature>
<organism evidence="2 3">
    <name type="scientific">Talaromyces atroroseus</name>
    <dbReference type="NCBI Taxonomy" id="1441469"/>
    <lineage>
        <taxon>Eukaryota</taxon>
        <taxon>Fungi</taxon>
        <taxon>Dikarya</taxon>
        <taxon>Ascomycota</taxon>
        <taxon>Pezizomycotina</taxon>
        <taxon>Eurotiomycetes</taxon>
        <taxon>Eurotiomycetidae</taxon>
        <taxon>Eurotiales</taxon>
        <taxon>Trichocomaceae</taxon>
        <taxon>Talaromyces</taxon>
        <taxon>Talaromyces sect. Trachyspermi</taxon>
    </lineage>
</organism>
<sequence length="237" mass="26081">MVNWQSTDAEVRLMASVFAAEPGFRVCFSLRRIYNASSDDNNIIQPDIKTIAILYGRGATEHAINHQLQKVRKLAKSLTEEARKNGSQLPRGIPQTPRMFRTPRTPRTRSTGKSNASLSKSKLLDTPCKTGKPVLKHGNSVVDPITVESDDESDSDGRSTKSVPADDQVKKEEDEDDKKVRAFTPVVPFRGFGQAFLSGDSGPVRVSSQTNGYVDTPKKPAQTPASGYSYDMIADYM</sequence>
<feature type="compositionally biased region" description="Low complexity" evidence="1">
    <location>
        <begin position="94"/>
        <end position="121"/>
    </location>
</feature>
<proteinExistence type="predicted"/>